<evidence type="ECO:0000313" key="2">
    <source>
        <dbReference type="EMBL" id="KFN47522.1"/>
    </source>
</evidence>
<proteinExistence type="predicted"/>
<comment type="caution">
    <text evidence="2">The sequence shown here is derived from an EMBL/GenBank/DDBJ whole genome shotgun (WGS) entry which is preliminary data.</text>
</comment>
<dbReference type="eggNOG" id="ENOG5031H6R">
    <property type="taxonomic scope" value="Bacteria"/>
</dbReference>
<reference evidence="2 3" key="1">
    <citation type="submission" date="2013-09" db="EMBL/GenBank/DDBJ databases">
        <title>Genome sequencing of Arenimonas metalli.</title>
        <authorList>
            <person name="Chen F."/>
            <person name="Wang G."/>
        </authorList>
    </citation>
    <scope>NUCLEOTIDE SEQUENCE [LARGE SCALE GENOMIC DNA]</scope>
    <source>
        <strain evidence="2 3">CF5-1</strain>
    </source>
</reference>
<keyword evidence="3" id="KW-1185">Reference proteome</keyword>
<dbReference type="PATRIC" id="fig|1384056.3.peg.489"/>
<dbReference type="Proteomes" id="UP000029393">
    <property type="component" value="Unassembled WGS sequence"/>
</dbReference>
<dbReference type="RefSeq" id="WP_052575063.1">
    <property type="nucleotide sequence ID" value="NZ_AVCK01000009.1"/>
</dbReference>
<keyword evidence="1" id="KW-0472">Membrane</keyword>
<gene>
    <name evidence="2" type="ORF">N787_08150</name>
</gene>
<dbReference type="STRING" id="1384056.N787_08150"/>
<dbReference type="OrthoDB" id="5955962at2"/>
<evidence type="ECO:0000313" key="3">
    <source>
        <dbReference type="Proteomes" id="UP000029393"/>
    </source>
</evidence>
<evidence type="ECO:0008006" key="4">
    <source>
        <dbReference type="Google" id="ProtNLM"/>
    </source>
</evidence>
<sequence length="131" mass="14806">MRQVFTSVRLENVERVEQMLNAAGIETKITQGRSWKGVSRREFSYSAKNHDPSQQPALWVIKPDDFKQARQILHEAGLLEATRDASYLPEHLNFRDPASQSPAARMTKIRMALLFIVVIMGGGLLVRALMA</sequence>
<dbReference type="AlphaFoldDB" id="A0A091B7Q3"/>
<feature type="transmembrane region" description="Helical" evidence="1">
    <location>
        <begin position="111"/>
        <end position="130"/>
    </location>
</feature>
<dbReference type="EMBL" id="AVCK01000009">
    <property type="protein sequence ID" value="KFN47522.1"/>
    <property type="molecule type" value="Genomic_DNA"/>
</dbReference>
<name>A0A091B7Q3_9GAMM</name>
<keyword evidence="1" id="KW-1133">Transmembrane helix</keyword>
<accession>A0A091B7Q3</accession>
<organism evidence="2 3">
    <name type="scientific">Arenimonas metalli CF5-1</name>
    <dbReference type="NCBI Taxonomy" id="1384056"/>
    <lineage>
        <taxon>Bacteria</taxon>
        <taxon>Pseudomonadati</taxon>
        <taxon>Pseudomonadota</taxon>
        <taxon>Gammaproteobacteria</taxon>
        <taxon>Lysobacterales</taxon>
        <taxon>Lysobacteraceae</taxon>
        <taxon>Arenimonas</taxon>
    </lineage>
</organism>
<protein>
    <recommendedName>
        <fullName evidence="4">Pathogenicity-like protein</fullName>
    </recommendedName>
</protein>
<evidence type="ECO:0000256" key="1">
    <source>
        <dbReference type="SAM" id="Phobius"/>
    </source>
</evidence>
<keyword evidence="1" id="KW-0812">Transmembrane</keyword>